<comment type="caution">
    <text evidence="2">The sequence shown here is derived from an EMBL/GenBank/DDBJ whole genome shotgun (WGS) entry which is preliminary data.</text>
</comment>
<dbReference type="Proteomes" id="UP000663868">
    <property type="component" value="Unassembled WGS sequence"/>
</dbReference>
<dbReference type="AlphaFoldDB" id="A0A820SEN8"/>
<gene>
    <name evidence="2" type="ORF">KXQ929_LOCUS53985</name>
</gene>
<evidence type="ECO:0000256" key="1">
    <source>
        <dbReference type="SAM" id="MobiDB-lite"/>
    </source>
</evidence>
<proteinExistence type="predicted"/>
<accession>A0A820SEN8</accession>
<evidence type="ECO:0000313" key="2">
    <source>
        <dbReference type="EMBL" id="CAF4451574.1"/>
    </source>
</evidence>
<protein>
    <submittedName>
        <fullName evidence="2">Uncharacterized protein</fullName>
    </submittedName>
</protein>
<feature type="region of interest" description="Disordered" evidence="1">
    <location>
        <begin position="1"/>
        <end position="21"/>
    </location>
</feature>
<evidence type="ECO:0000313" key="3">
    <source>
        <dbReference type="Proteomes" id="UP000663868"/>
    </source>
</evidence>
<organism evidence="2 3">
    <name type="scientific">Adineta steineri</name>
    <dbReference type="NCBI Taxonomy" id="433720"/>
    <lineage>
        <taxon>Eukaryota</taxon>
        <taxon>Metazoa</taxon>
        <taxon>Spiralia</taxon>
        <taxon>Gnathifera</taxon>
        <taxon>Rotifera</taxon>
        <taxon>Eurotatoria</taxon>
        <taxon>Bdelloidea</taxon>
        <taxon>Adinetida</taxon>
        <taxon>Adinetidae</taxon>
        <taxon>Adineta</taxon>
    </lineage>
</organism>
<name>A0A820SEN8_9BILA</name>
<feature type="non-terminal residue" evidence="2">
    <location>
        <position position="96"/>
    </location>
</feature>
<feature type="compositionally biased region" description="Acidic residues" evidence="1">
    <location>
        <begin position="1"/>
        <end position="17"/>
    </location>
</feature>
<feature type="non-terminal residue" evidence="2">
    <location>
        <position position="1"/>
    </location>
</feature>
<sequence>SIPSIAEEDENNDNEQYDYDRLQFPVDKRLDTSLLKNQHEQLPQITSTTTTGLSSWRIPRLLLNFISVSPHMLAQAEERLYQDLKNKYYGEYIHIR</sequence>
<reference evidence="2" key="1">
    <citation type="submission" date="2021-02" db="EMBL/GenBank/DDBJ databases">
        <authorList>
            <person name="Nowell W R."/>
        </authorList>
    </citation>
    <scope>NUCLEOTIDE SEQUENCE</scope>
</reference>
<dbReference type="EMBL" id="CAJOBB010031536">
    <property type="protein sequence ID" value="CAF4451574.1"/>
    <property type="molecule type" value="Genomic_DNA"/>
</dbReference>